<evidence type="ECO:0000256" key="2">
    <source>
        <dbReference type="ARBA" id="ARBA00022605"/>
    </source>
</evidence>
<dbReference type="InterPro" id="IPR041561">
    <property type="entry name" value="PglD_N"/>
</dbReference>
<accession>A0A2S8A8V0</accession>
<dbReference type="OrthoDB" id="708224at2"/>
<protein>
    <submittedName>
        <fullName evidence="11">Hexapeptide transferase</fullName>
    </submittedName>
</protein>
<dbReference type="Pfam" id="PF17836">
    <property type="entry name" value="PglD_N"/>
    <property type="match status" value="1"/>
</dbReference>
<dbReference type="InterPro" id="IPR020019">
    <property type="entry name" value="AcTrfase_PglD-like"/>
</dbReference>
<evidence type="ECO:0000256" key="1">
    <source>
        <dbReference type="ARBA" id="ARBA00007274"/>
    </source>
</evidence>
<reference evidence="11 12" key="1">
    <citation type="submission" date="2018-02" db="EMBL/GenBank/DDBJ databases">
        <title>Genome sequences of Apibacter spp., gut symbionts of Asian honey bees.</title>
        <authorList>
            <person name="Kwong W.K."/>
            <person name="Steele M.I."/>
            <person name="Moran N.A."/>
        </authorList>
    </citation>
    <scope>NUCLEOTIDE SEQUENCE [LARGE SCALE GENOMIC DNA]</scope>
    <source>
        <strain evidence="12">wkB301</strain>
    </source>
</reference>
<dbReference type="InterPro" id="IPR001451">
    <property type="entry name" value="Hexapep"/>
</dbReference>
<evidence type="ECO:0000256" key="9">
    <source>
        <dbReference type="PIRSR" id="PIRSR620019-2"/>
    </source>
</evidence>
<dbReference type="Gene3D" id="3.40.50.20">
    <property type="match status" value="1"/>
</dbReference>
<organism evidence="11 12">
    <name type="scientific">Apibacter adventoris</name>
    <dbReference type="NCBI Taxonomy" id="1679466"/>
    <lineage>
        <taxon>Bacteria</taxon>
        <taxon>Pseudomonadati</taxon>
        <taxon>Bacteroidota</taxon>
        <taxon>Flavobacteriia</taxon>
        <taxon>Flavobacteriales</taxon>
        <taxon>Weeksellaceae</taxon>
        <taxon>Apibacter</taxon>
    </lineage>
</organism>
<dbReference type="GO" id="GO:0019877">
    <property type="term" value="P:diaminopimelate biosynthetic process"/>
    <property type="evidence" value="ECO:0007669"/>
    <property type="project" value="UniProtKB-KW"/>
</dbReference>
<dbReference type="InterPro" id="IPR018357">
    <property type="entry name" value="Hexapep_transf_CS"/>
</dbReference>
<name>A0A2S8A8V0_9FLAO</name>
<gene>
    <name evidence="11" type="ORF">C4S77_09060</name>
</gene>
<feature type="site" description="Increases basicity of active site His" evidence="8">
    <location>
        <position position="137"/>
    </location>
</feature>
<evidence type="ECO:0000256" key="7">
    <source>
        <dbReference type="ARBA" id="ARBA00023315"/>
    </source>
</evidence>
<dbReference type="GO" id="GO:0009085">
    <property type="term" value="P:lysine biosynthetic process"/>
    <property type="evidence" value="ECO:0007669"/>
    <property type="project" value="UniProtKB-KW"/>
</dbReference>
<keyword evidence="5" id="KW-0220">Diaminopimelate biosynthesis</keyword>
<evidence type="ECO:0000256" key="3">
    <source>
        <dbReference type="ARBA" id="ARBA00022679"/>
    </source>
</evidence>
<dbReference type="Gene3D" id="2.160.10.10">
    <property type="entry name" value="Hexapeptide repeat proteins"/>
    <property type="match status" value="1"/>
</dbReference>
<feature type="binding site" evidence="9">
    <location>
        <position position="68"/>
    </location>
    <ligand>
        <name>substrate</name>
    </ligand>
</feature>
<keyword evidence="3 11" id="KW-0808">Transferase</keyword>
<feature type="active site" description="Proton acceptor" evidence="8">
    <location>
        <position position="136"/>
    </location>
</feature>
<keyword evidence="4" id="KW-0677">Repeat</keyword>
<dbReference type="RefSeq" id="WP_105247269.1">
    <property type="nucleotide sequence ID" value="NZ_PSZM01000043.1"/>
</dbReference>
<evidence type="ECO:0000313" key="11">
    <source>
        <dbReference type="EMBL" id="PQL90997.1"/>
    </source>
</evidence>
<dbReference type="PROSITE" id="PS00101">
    <property type="entry name" value="HEXAPEP_TRANSFERASES"/>
    <property type="match status" value="1"/>
</dbReference>
<dbReference type="PANTHER" id="PTHR43300">
    <property type="entry name" value="ACETYLTRANSFERASE"/>
    <property type="match status" value="1"/>
</dbReference>
<dbReference type="CDD" id="cd03360">
    <property type="entry name" value="LbH_AT_putative"/>
    <property type="match status" value="1"/>
</dbReference>
<feature type="binding site" evidence="9">
    <location>
        <begin position="29"/>
        <end position="30"/>
    </location>
    <ligand>
        <name>substrate</name>
    </ligand>
</feature>
<evidence type="ECO:0000256" key="5">
    <source>
        <dbReference type="ARBA" id="ARBA00022915"/>
    </source>
</evidence>
<dbReference type="SUPFAM" id="SSF51161">
    <property type="entry name" value="Trimeric LpxA-like enzymes"/>
    <property type="match status" value="1"/>
</dbReference>
<keyword evidence="6" id="KW-0457">Lysine biosynthesis</keyword>
<dbReference type="Proteomes" id="UP000238042">
    <property type="component" value="Unassembled WGS sequence"/>
</dbReference>
<keyword evidence="2" id="KW-0028">Amino-acid biosynthesis</keyword>
<sequence>MVIIGAKGFAKEVLNVCIQNNIPNIAFYDDMTKESPDLLYNQYPILKNTFQIVDYFQNYGNNFTIGIGNPVLRNHVFIKIKELGGNLTSIISTESRIGSYDVSIDNGTIILPGVTISNSVKIGWGTMIYYNSIITHDCQIDNFVEISPNVTLLGRSKVSSFTHIGAGAIILPDVHIGGNVIVGAGAIVTKNIPDNCVVAGIPAQKIKDLKPLNF</sequence>
<dbReference type="InterPro" id="IPR011004">
    <property type="entry name" value="Trimer_LpxA-like_sf"/>
</dbReference>
<evidence type="ECO:0000259" key="10">
    <source>
        <dbReference type="Pfam" id="PF17836"/>
    </source>
</evidence>
<dbReference type="GO" id="GO:0016746">
    <property type="term" value="F:acyltransferase activity"/>
    <property type="evidence" value="ECO:0007669"/>
    <property type="project" value="UniProtKB-KW"/>
</dbReference>
<dbReference type="Pfam" id="PF00132">
    <property type="entry name" value="Hexapep"/>
    <property type="match status" value="1"/>
</dbReference>
<dbReference type="NCBIfam" id="TIGR03570">
    <property type="entry name" value="NeuD_NnaD"/>
    <property type="match status" value="1"/>
</dbReference>
<evidence type="ECO:0000313" key="12">
    <source>
        <dbReference type="Proteomes" id="UP000238042"/>
    </source>
</evidence>
<dbReference type="InterPro" id="IPR050179">
    <property type="entry name" value="Trans_hexapeptide_repeat"/>
</dbReference>
<keyword evidence="12" id="KW-1185">Reference proteome</keyword>
<dbReference type="AlphaFoldDB" id="A0A2S8A8V0"/>
<keyword evidence="7" id="KW-0012">Acyltransferase</keyword>
<dbReference type="EMBL" id="PSZM01000043">
    <property type="protein sequence ID" value="PQL90997.1"/>
    <property type="molecule type" value="Genomic_DNA"/>
</dbReference>
<comment type="similarity">
    <text evidence="1">Belongs to the transferase hexapeptide repeat family.</text>
</comment>
<comment type="caution">
    <text evidence="11">The sequence shown here is derived from an EMBL/GenBank/DDBJ whole genome shotgun (WGS) entry which is preliminary data.</text>
</comment>
<evidence type="ECO:0000256" key="6">
    <source>
        <dbReference type="ARBA" id="ARBA00023154"/>
    </source>
</evidence>
<evidence type="ECO:0000256" key="8">
    <source>
        <dbReference type="PIRSR" id="PIRSR620019-1"/>
    </source>
</evidence>
<feature type="domain" description="PglD N-terminal" evidence="10">
    <location>
        <begin position="2"/>
        <end position="79"/>
    </location>
</feature>
<proteinExistence type="inferred from homology"/>
<dbReference type="PANTHER" id="PTHR43300:SF10">
    <property type="entry name" value="2,3,4,5-TETRAHYDROPYRIDINE-2,6-DICARBOXYLATE N-ACETYLTRANSFERASE"/>
    <property type="match status" value="1"/>
</dbReference>
<evidence type="ECO:0000256" key="4">
    <source>
        <dbReference type="ARBA" id="ARBA00022737"/>
    </source>
</evidence>